<dbReference type="Pfam" id="PF05168">
    <property type="entry name" value="HEPN"/>
    <property type="match status" value="1"/>
</dbReference>
<organism evidence="3 4">
    <name type="scientific">Faecalicatena orotica</name>
    <dbReference type="NCBI Taxonomy" id="1544"/>
    <lineage>
        <taxon>Bacteria</taxon>
        <taxon>Bacillati</taxon>
        <taxon>Bacillota</taxon>
        <taxon>Clostridia</taxon>
        <taxon>Lachnospirales</taxon>
        <taxon>Lachnospiraceae</taxon>
        <taxon>Faecalicatena</taxon>
    </lineage>
</organism>
<evidence type="ECO:0000313" key="4">
    <source>
        <dbReference type="Proteomes" id="UP000245845"/>
    </source>
</evidence>
<dbReference type="PROSITE" id="PS50910">
    <property type="entry name" value="HEPN"/>
    <property type="match status" value="1"/>
</dbReference>
<keyword evidence="4" id="KW-1185">Reference proteome</keyword>
<evidence type="ECO:0000256" key="1">
    <source>
        <dbReference type="ARBA" id="ARBA00038248"/>
    </source>
</evidence>
<dbReference type="OrthoDB" id="1684393at2"/>
<evidence type="ECO:0000313" key="3">
    <source>
        <dbReference type="EMBL" id="PWJ23397.1"/>
    </source>
</evidence>
<dbReference type="InterPro" id="IPR007842">
    <property type="entry name" value="HEPN_dom"/>
</dbReference>
<feature type="domain" description="HEPN" evidence="2">
    <location>
        <begin position="13"/>
        <end position="119"/>
    </location>
</feature>
<protein>
    <submittedName>
        <fullName evidence="3">Uncharacterized protein (UPF0332 family)</fullName>
    </submittedName>
</protein>
<dbReference type="PANTHER" id="PTHR36565">
    <property type="entry name" value="UPF0332 PROTEIN TM_1000"/>
    <property type="match status" value="1"/>
</dbReference>
<accession>A0A2Y9C681</accession>
<name>A0A2Y9C681_9FIRM</name>
<comment type="caution">
    <text evidence="3">The sequence shown here is derived from an EMBL/GenBank/DDBJ whole genome shotgun (WGS) entry which is preliminary data.</text>
</comment>
<gene>
    <name evidence="3" type="ORF">A8806_11421</name>
</gene>
<dbReference type="AlphaFoldDB" id="A0A2Y9C681"/>
<proteinExistence type="inferred from homology"/>
<reference evidence="3 4" key="1">
    <citation type="submission" date="2018-05" db="EMBL/GenBank/DDBJ databases">
        <title>The Hungate 1000. A catalogue of reference genomes from the rumen microbiome.</title>
        <authorList>
            <person name="Kelly W."/>
        </authorList>
    </citation>
    <scope>NUCLEOTIDE SEQUENCE [LARGE SCALE GENOMIC DNA]</scope>
    <source>
        <strain evidence="3 4">NLAE-zl-C242</strain>
    </source>
</reference>
<dbReference type="RefSeq" id="WP_109732925.1">
    <property type="nucleotide sequence ID" value="NZ_BAAACK010000015.1"/>
</dbReference>
<evidence type="ECO:0000259" key="2">
    <source>
        <dbReference type="PROSITE" id="PS50910"/>
    </source>
</evidence>
<dbReference type="SUPFAM" id="SSF81593">
    <property type="entry name" value="Nucleotidyltransferase substrate binding subunit/domain"/>
    <property type="match status" value="1"/>
</dbReference>
<dbReference type="PANTHER" id="PTHR36565:SF1">
    <property type="entry name" value="UPF0332 PROTEIN TM_1000"/>
    <property type="match status" value="1"/>
</dbReference>
<dbReference type="Proteomes" id="UP000245845">
    <property type="component" value="Unassembled WGS sequence"/>
</dbReference>
<dbReference type="InterPro" id="IPR052226">
    <property type="entry name" value="UPF0332_toxin"/>
</dbReference>
<dbReference type="Gene3D" id="1.20.120.330">
    <property type="entry name" value="Nucleotidyltransferases domain 2"/>
    <property type="match status" value="1"/>
</dbReference>
<dbReference type="EMBL" id="QGDL01000014">
    <property type="protein sequence ID" value="PWJ23397.1"/>
    <property type="molecule type" value="Genomic_DNA"/>
</dbReference>
<comment type="similarity">
    <text evidence="1">Belongs to the UPF0332 family.</text>
</comment>
<sequence>MNSRQMELSKYRLKESEDSLKVAGHCLKEGLFKDSINRSYYATFYSIKAVLAIGTIDFKRHKDVIAYFNKNYIATEIFPRELGRRLGTLKQLREKSDYDDFYIASKEKAEEQYQTAEMVHNYVKNYLLEKQ</sequence>